<dbReference type="EMBL" id="AP011540">
    <property type="protein sequence ID" value="BAI64800.1"/>
    <property type="molecule type" value="Genomic_DNA"/>
</dbReference>
<reference evidence="2" key="1">
    <citation type="submission" date="2009-07" db="EMBL/GenBank/DDBJ databases">
        <title>Complete genome sequence of Rothia mucilaginosa DJ.</title>
        <authorList>
            <person name="Yamane K."/>
            <person name="Nambu T."/>
            <person name="Mashimo C."/>
            <person name="Sugimori C."/>
            <person name="Yamanaka T."/>
            <person name="Leung K."/>
            <person name="Fukushima H."/>
        </authorList>
    </citation>
    <scope>NUCLEOTIDE SEQUENCE [LARGE SCALE GENOMIC DNA]</scope>
    <source>
        <strain evidence="2">DY-18</strain>
    </source>
</reference>
<protein>
    <submittedName>
        <fullName evidence="1">ABC-type Fe3+ transport system, periplasmic component</fullName>
    </submittedName>
</protein>
<dbReference type="AntiFam" id="ANF00188">
    <property type="entry name" value="Shadow ORF (opposite dtd)"/>
</dbReference>
<evidence type="ECO:0000313" key="2">
    <source>
        <dbReference type="Proteomes" id="UP000001883"/>
    </source>
</evidence>
<dbReference type="AlphaFoldDB" id="D2NT24"/>
<reference evidence="1 2" key="2">
    <citation type="journal article" date="2010" name="J Osaka Dent Univ">
        <title>Isolation and identification of Rothia mucilaginosa from persistent apical periodontitis lesions.</title>
        <authorList>
            <person name="Yamane K."/>
            <person name="Yoshida M."/>
            <person name="Fujihira T."/>
            <person name="Baba T."/>
            <person name="Tsuji N."/>
            <person name="Hayashi H."/>
            <person name="Sugimori C."/>
            <person name="Yamanaka T."/>
            <person name="Mashimo C."/>
            <person name="Nambu T."/>
            <person name="Kawai H."/>
            <person name="Fukushima H."/>
        </authorList>
    </citation>
    <scope>NUCLEOTIDE SEQUENCE [LARGE SCALE GENOMIC DNA]</scope>
    <source>
        <strain evidence="1 2">DY-18</strain>
    </source>
</reference>
<dbReference type="Proteomes" id="UP000001883">
    <property type="component" value="Chromosome"/>
</dbReference>
<accession>D2NT24</accession>
<keyword evidence="2" id="KW-1185">Reference proteome</keyword>
<reference evidence="1 2" key="3">
    <citation type="journal article" date="2010" name="Sequencing">
        <title>Complete Genome Sequence of Rothia mucilaginosa DY-18: A Clinical Isolate with Dense Meshwork-Like Structures from a Persistent Apical Periodontitis Lesion.</title>
        <authorList>
            <person name="Yamane K."/>
            <person name="Nambu T."/>
            <person name="Yamanaka T."/>
            <person name="Mashimo C."/>
            <person name="Sugimori C."/>
            <person name="Leung K.-P."/>
            <person name="Fukushima H."/>
        </authorList>
    </citation>
    <scope>NUCLEOTIDE SEQUENCE [LARGE SCALE GENOMIC DNA]</scope>
    <source>
        <strain evidence="1 2">DY-18</strain>
    </source>
</reference>
<proteinExistence type="predicted"/>
<dbReference type="HOGENOM" id="CLU_1833713_0_0_11"/>
<sequence length="140" mass="15719">MQATLTQRLNIVVEQRLAHRAGRSGRPGGAAALLRIPVQGELADRQHGCALIEEGLLPLHQAQVRGLIGKLRNLRRTVTVRDTNQHQVAGLLNRADRLTRHAHRRAGHALNNYSHRSPFIMEPAFAGLIHLFRHHCQRLV</sequence>
<evidence type="ECO:0000313" key="1">
    <source>
        <dbReference type="EMBL" id="BAI64800.1"/>
    </source>
</evidence>
<name>D2NT24_ROTMD</name>
<organism evidence="1 2">
    <name type="scientific">Rothia mucilaginosa (strain DY-18)</name>
    <name type="common">Stomatococcus mucilaginosus</name>
    <dbReference type="NCBI Taxonomy" id="680646"/>
    <lineage>
        <taxon>Bacteria</taxon>
        <taxon>Bacillati</taxon>
        <taxon>Actinomycetota</taxon>
        <taxon>Actinomycetes</taxon>
        <taxon>Micrococcales</taxon>
        <taxon>Micrococcaceae</taxon>
        <taxon>Rothia</taxon>
    </lineage>
</organism>
<dbReference type="KEGG" id="rmu:RMDY18_09680"/>
<gene>
    <name evidence="1" type="ordered locus">RMDY18_09680</name>
</gene>